<keyword evidence="7" id="KW-1185">Reference proteome</keyword>
<dbReference type="Gene3D" id="2.60.120.10">
    <property type="entry name" value="Jelly Rolls"/>
    <property type="match status" value="2"/>
</dbReference>
<dbReference type="CDD" id="cd02909">
    <property type="entry name" value="cupin_pirin_N"/>
    <property type="match status" value="1"/>
</dbReference>
<dbReference type="Pfam" id="PF02678">
    <property type="entry name" value="Pirin"/>
    <property type="match status" value="1"/>
</dbReference>
<protein>
    <submittedName>
        <fullName evidence="6">Pirin family protein</fullName>
    </submittedName>
</protein>
<dbReference type="InterPro" id="IPR011051">
    <property type="entry name" value="RmlC_Cupin_sf"/>
</dbReference>
<dbReference type="SUPFAM" id="SSF51182">
    <property type="entry name" value="RmlC-like cupins"/>
    <property type="match status" value="1"/>
</dbReference>
<dbReference type="Pfam" id="PF05726">
    <property type="entry name" value="Pirin_C"/>
    <property type="match status" value="1"/>
</dbReference>
<dbReference type="EMBL" id="CP062941">
    <property type="protein sequence ID" value="QOL48047.1"/>
    <property type="molecule type" value="Genomic_DNA"/>
</dbReference>
<dbReference type="AlphaFoldDB" id="A0A7L9TZK8"/>
<reference evidence="6 7" key="1">
    <citation type="submission" date="2020-10" db="EMBL/GenBank/DDBJ databases">
        <title>Genome sequencing of Massilia sp. LPB0304.</title>
        <authorList>
            <person name="Kim J."/>
        </authorList>
    </citation>
    <scope>NUCLEOTIDE SEQUENCE [LARGE SCALE GENOMIC DNA]</scope>
    <source>
        <strain evidence="6 7">LPB0304</strain>
    </source>
</reference>
<evidence type="ECO:0000313" key="7">
    <source>
        <dbReference type="Proteomes" id="UP000593875"/>
    </source>
</evidence>
<feature type="binding site" evidence="2">
    <location>
        <position position="108"/>
    </location>
    <ligand>
        <name>Fe cation</name>
        <dbReference type="ChEBI" id="CHEBI:24875"/>
    </ligand>
</feature>
<accession>A0A7L9TZK8</accession>
<evidence type="ECO:0000256" key="3">
    <source>
        <dbReference type="RuleBase" id="RU003457"/>
    </source>
</evidence>
<evidence type="ECO:0000259" key="5">
    <source>
        <dbReference type="Pfam" id="PF05726"/>
    </source>
</evidence>
<comment type="cofactor">
    <cofactor evidence="2">
        <name>Fe cation</name>
        <dbReference type="ChEBI" id="CHEBI:24875"/>
    </cofactor>
    <text evidence="2">Binds 1 Fe cation per subunit.</text>
</comment>
<dbReference type="InterPro" id="IPR003829">
    <property type="entry name" value="Pirin_N_dom"/>
</dbReference>
<dbReference type="PANTHER" id="PTHR13903">
    <property type="entry name" value="PIRIN-RELATED"/>
    <property type="match status" value="1"/>
</dbReference>
<evidence type="ECO:0000256" key="2">
    <source>
        <dbReference type="PIRSR" id="PIRSR006232-1"/>
    </source>
</evidence>
<gene>
    <name evidence="6" type="ORF">LPB04_13580</name>
</gene>
<feature type="binding site" evidence="2">
    <location>
        <position position="64"/>
    </location>
    <ligand>
        <name>Fe cation</name>
        <dbReference type="ChEBI" id="CHEBI:24875"/>
    </ligand>
</feature>
<feature type="domain" description="Pirin N-terminal" evidence="4">
    <location>
        <begin position="25"/>
        <end position="130"/>
    </location>
</feature>
<dbReference type="InterPro" id="IPR012093">
    <property type="entry name" value="Pirin"/>
</dbReference>
<feature type="domain" description="Pirin C-terminal" evidence="5">
    <location>
        <begin position="183"/>
        <end position="284"/>
    </location>
</feature>
<dbReference type="CDD" id="cd02247">
    <property type="entry name" value="cupin_pirin_C"/>
    <property type="match status" value="1"/>
</dbReference>
<feature type="binding site" evidence="2">
    <location>
        <position position="110"/>
    </location>
    <ligand>
        <name>Fe cation</name>
        <dbReference type="ChEBI" id="CHEBI:24875"/>
    </ligand>
</feature>
<proteinExistence type="inferred from homology"/>
<sequence length="307" mass="33806">MDHHDDPSALDIVIVPPTHDLGDGFQVRRALPSRQRRMVGPFVFLDQMGPHVFEPGRGLDVRPHPHVCLATVTYLFDGEILHRDSLGSVQAIRPGEVNWMTAGRGIVHSERTDSLLRQGRSNLFGLQCWVALPSKHEETDPTFAHIEAGALPFIEAEGVEARVVAGSFWGRRAPVGTLSDMFYVDVRLKAGARIAMPPEYPEQAIYIVEGRLDLGRDGVFEPGQLVVLKPGAEVMLGAPGPGPTRIMLLGGEPMDGPRFLSWNFVASSEDRIEQAKRDWKAGAFPQVPGETEFIPLPESQGKPVRYP</sequence>
<organism evidence="6 7">
    <name type="scientific">Massilia litorea</name>
    <dbReference type="NCBI Taxonomy" id="2769491"/>
    <lineage>
        <taxon>Bacteria</taxon>
        <taxon>Pseudomonadati</taxon>
        <taxon>Pseudomonadota</taxon>
        <taxon>Betaproteobacteria</taxon>
        <taxon>Burkholderiales</taxon>
        <taxon>Oxalobacteraceae</taxon>
        <taxon>Telluria group</taxon>
        <taxon>Massilia</taxon>
    </lineage>
</organism>
<keyword evidence="2" id="KW-0479">Metal-binding</keyword>
<evidence type="ECO:0000259" key="4">
    <source>
        <dbReference type="Pfam" id="PF02678"/>
    </source>
</evidence>
<keyword evidence="2" id="KW-0408">Iron</keyword>
<name>A0A7L9TZK8_9BURK</name>
<dbReference type="GO" id="GO:0046872">
    <property type="term" value="F:metal ion binding"/>
    <property type="evidence" value="ECO:0007669"/>
    <property type="project" value="UniProtKB-KW"/>
</dbReference>
<evidence type="ECO:0000256" key="1">
    <source>
        <dbReference type="ARBA" id="ARBA00008416"/>
    </source>
</evidence>
<evidence type="ECO:0000313" key="6">
    <source>
        <dbReference type="EMBL" id="QOL48047.1"/>
    </source>
</evidence>
<dbReference type="RefSeq" id="WP_193685098.1">
    <property type="nucleotide sequence ID" value="NZ_CP062941.1"/>
</dbReference>
<dbReference type="KEGG" id="mlir:LPB04_13580"/>
<dbReference type="Proteomes" id="UP000593875">
    <property type="component" value="Chromosome"/>
</dbReference>
<dbReference type="InterPro" id="IPR008778">
    <property type="entry name" value="Pirin_C_dom"/>
</dbReference>
<comment type="similarity">
    <text evidence="1 3">Belongs to the pirin family.</text>
</comment>
<feature type="binding site" evidence="2">
    <location>
        <position position="66"/>
    </location>
    <ligand>
        <name>Fe cation</name>
        <dbReference type="ChEBI" id="CHEBI:24875"/>
    </ligand>
</feature>
<dbReference type="PANTHER" id="PTHR13903:SF8">
    <property type="entry name" value="PIRIN"/>
    <property type="match status" value="1"/>
</dbReference>
<dbReference type="PIRSF" id="PIRSF006232">
    <property type="entry name" value="Pirin"/>
    <property type="match status" value="1"/>
</dbReference>
<dbReference type="InterPro" id="IPR014710">
    <property type="entry name" value="RmlC-like_jellyroll"/>
</dbReference>